<dbReference type="Gene3D" id="1.10.260.40">
    <property type="entry name" value="lambda repressor-like DNA-binding domains"/>
    <property type="match status" value="1"/>
</dbReference>
<dbReference type="Proteomes" id="UP000006051">
    <property type="component" value="Chromosome"/>
</dbReference>
<evidence type="ECO:0000313" key="3">
    <source>
        <dbReference type="EMBL" id="AFL97406.1"/>
    </source>
</evidence>
<dbReference type="Pfam" id="PF07022">
    <property type="entry name" value="Phage_CI_repr"/>
    <property type="match status" value="1"/>
</dbReference>
<dbReference type="STRING" id="867902.Ornrh_1222"/>
<keyword evidence="4" id="KW-1185">Reference proteome</keyword>
<evidence type="ECO:0000256" key="1">
    <source>
        <dbReference type="SAM" id="Coils"/>
    </source>
</evidence>
<accession>I4A0C2</accession>
<evidence type="ECO:0000313" key="4">
    <source>
        <dbReference type="Proteomes" id="UP000006051"/>
    </source>
</evidence>
<dbReference type="InterPro" id="IPR010744">
    <property type="entry name" value="Phage_CI_N"/>
</dbReference>
<gene>
    <name evidence="3" type="ordered locus">Ornrh_1222</name>
</gene>
<dbReference type="GO" id="GO:0003677">
    <property type="term" value="F:DNA binding"/>
    <property type="evidence" value="ECO:0007669"/>
    <property type="project" value="InterPro"/>
</dbReference>
<dbReference type="PATRIC" id="fig|867902.3.peg.1199"/>
<evidence type="ECO:0000259" key="2">
    <source>
        <dbReference type="Pfam" id="PF07022"/>
    </source>
</evidence>
<dbReference type="EMBL" id="CP003283">
    <property type="protein sequence ID" value="AFL97406.1"/>
    <property type="molecule type" value="Genomic_DNA"/>
</dbReference>
<feature type="domain" description="Bacteriophage CI repressor N-terminal" evidence="2">
    <location>
        <begin position="7"/>
        <end position="66"/>
    </location>
</feature>
<dbReference type="AlphaFoldDB" id="I4A0C2"/>
<dbReference type="GeneID" id="97257886"/>
<proteinExistence type="predicted"/>
<dbReference type="KEGG" id="orh:Ornrh_1222"/>
<keyword evidence="1" id="KW-0175">Coiled coil</keyword>
<dbReference type="InterPro" id="IPR010982">
    <property type="entry name" value="Lambda_DNA-bd_dom_sf"/>
</dbReference>
<organism evidence="3 4">
    <name type="scientific">Ornithobacterium rhinotracheale (strain ATCC 51463 / DSM 15997 / CCUG 23171 / CIP 104009 / LMG 9086)</name>
    <dbReference type="NCBI Taxonomy" id="867902"/>
    <lineage>
        <taxon>Bacteria</taxon>
        <taxon>Pseudomonadati</taxon>
        <taxon>Bacteroidota</taxon>
        <taxon>Flavobacteriia</taxon>
        <taxon>Flavobacteriales</taxon>
        <taxon>Weeksellaceae</taxon>
        <taxon>Ornithobacterium</taxon>
    </lineage>
</organism>
<reference evidence="3 4" key="1">
    <citation type="submission" date="2012-06" db="EMBL/GenBank/DDBJ databases">
        <title>The complete genome of Ornithobacterium rhinotracheale DSM 15997.</title>
        <authorList>
            <consortium name="US DOE Joint Genome Institute (JGI-PGF)"/>
            <person name="Lucas S."/>
            <person name="Copeland A."/>
            <person name="Lapidus A."/>
            <person name="Goodwin L."/>
            <person name="Pitluck S."/>
            <person name="Peters L."/>
            <person name="Mikhailova N."/>
            <person name="Teshima H."/>
            <person name="Kyrpides N."/>
            <person name="Mavromatis K."/>
            <person name="Pagani I."/>
            <person name="Ivanova N."/>
            <person name="Ovchinnikova G."/>
            <person name="Zeytun A."/>
            <person name="Detter J.C."/>
            <person name="Han C."/>
            <person name="Land M."/>
            <person name="Hauser L."/>
            <person name="Markowitz V."/>
            <person name="Cheng J.-F."/>
            <person name="Hugenholtz P."/>
            <person name="Woyke T."/>
            <person name="Wu D."/>
            <person name="Lang E."/>
            <person name="Kopitz M."/>
            <person name="Brambilla E."/>
            <person name="Klenk H.-P."/>
            <person name="Eisen J.A."/>
        </authorList>
    </citation>
    <scope>NUCLEOTIDE SEQUENCE [LARGE SCALE GENOMIC DNA]</scope>
    <source>
        <strain evidence="4">ATCC 51463 / DSM 15997 / CCUG 23171 / LMG 9086</strain>
    </source>
</reference>
<feature type="coiled-coil region" evidence="1">
    <location>
        <begin position="135"/>
        <end position="162"/>
    </location>
</feature>
<protein>
    <submittedName>
        <fullName evidence="3">Bacteriophage CI repressor-like protein</fullName>
    </submittedName>
</protein>
<dbReference type="eggNOG" id="COG2932">
    <property type="taxonomic scope" value="Bacteria"/>
</dbReference>
<dbReference type="HOGENOM" id="CLU_1674656_0_0_10"/>
<name>I4A0C2_ORNRL</name>
<dbReference type="GO" id="GO:0045892">
    <property type="term" value="P:negative regulation of DNA-templated transcription"/>
    <property type="evidence" value="ECO:0007669"/>
    <property type="project" value="InterPro"/>
</dbReference>
<dbReference type="RefSeq" id="WP_014790971.1">
    <property type="nucleotide sequence ID" value="NC_018016.1"/>
</dbReference>
<sequence>MDKKLILREIKKHLGYTKDGDFADFLGIKQNTLSNWKSRNTIDYDLIISKCENIDANWLLTGKGEMLKSPAKQESHPQQAAEPIAIYQKAPIPPVPSHWERQVASLQKEVAYLQRENQHLQEWLKDKDKVIKALEEKESTRIQELEEEIARLTQENHAIKSQPQNRKTG</sequence>